<dbReference type="InterPro" id="IPR016922">
    <property type="entry name" value="UCP029505"/>
</dbReference>
<name>I9P1S1_9ALTE</name>
<dbReference type="RefSeq" id="WP_008984970.1">
    <property type="nucleotide sequence ID" value="NZ_AKKU01000017.1"/>
</dbReference>
<dbReference type="Proteomes" id="UP000035062">
    <property type="component" value="Unassembled WGS sequence"/>
</dbReference>
<evidence type="ECO:0000313" key="3">
    <source>
        <dbReference type="Proteomes" id="UP000035062"/>
    </source>
</evidence>
<comment type="caution">
    <text evidence="2">The sequence shown here is derived from an EMBL/GenBank/DDBJ whole genome shotgun (WGS) entry which is preliminary data.</text>
</comment>
<proteinExistence type="predicted"/>
<keyword evidence="1" id="KW-0812">Transmembrane</keyword>
<accession>I9P1S1</accession>
<keyword evidence="3" id="KW-1185">Reference proteome</keyword>
<evidence type="ECO:0000313" key="2">
    <source>
        <dbReference type="EMBL" id="EIW88674.1"/>
    </source>
</evidence>
<organism evidence="2 3">
    <name type="scientific">Alishewanella agri BL06</name>
    <dbReference type="NCBI Taxonomy" id="1195246"/>
    <lineage>
        <taxon>Bacteria</taxon>
        <taxon>Pseudomonadati</taxon>
        <taxon>Pseudomonadota</taxon>
        <taxon>Gammaproteobacteria</taxon>
        <taxon>Alteromonadales</taxon>
        <taxon>Alteromonadaceae</taxon>
        <taxon>Alishewanella</taxon>
    </lineage>
</organism>
<dbReference type="STRING" id="1195246.AGRI_10681"/>
<feature type="transmembrane region" description="Helical" evidence="1">
    <location>
        <begin position="12"/>
        <end position="28"/>
    </location>
</feature>
<keyword evidence="1" id="KW-1133">Transmembrane helix</keyword>
<protein>
    <submittedName>
        <fullName evidence="2">Uncharacterized protein</fullName>
    </submittedName>
</protein>
<dbReference type="PATRIC" id="fig|1195246.3.peg.2116"/>
<keyword evidence="1" id="KW-0472">Membrane</keyword>
<evidence type="ECO:0000256" key="1">
    <source>
        <dbReference type="SAM" id="Phobius"/>
    </source>
</evidence>
<dbReference type="eggNOG" id="ENOG5031N55">
    <property type="taxonomic scope" value="Bacteria"/>
</dbReference>
<dbReference type="PIRSF" id="PIRSF029505">
    <property type="entry name" value="UCP029505"/>
    <property type="match status" value="1"/>
</dbReference>
<dbReference type="EMBL" id="AKKU01000017">
    <property type="protein sequence ID" value="EIW88674.1"/>
    <property type="molecule type" value="Genomic_DNA"/>
</dbReference>
<gene>
    <name evidence="2" type="ORF">AGRI_10681</name>
</gene>
<sequence>MKHPDSFWQRYRYYLSGIVLLFPLWYFYQALHPQFPAPWPSQQLGPFTIAPMPLNLKPPYIHHDQYLKDFYLAFQQGDVAQIRQGYVNLGPEALPLGQLQQAADGILHGSRHGQHVHAIAPATLDEGDKLWLTIETWEGEILIASWELPVALLTTL</sequence>
<dbReference type="AlphaFoldDB" id="I9P1S1"/>
<reference evidence="2 3" key="1">
    <citation type="journal article" date="2012" name="J. Bacteriol.">
        <title>Genome Sequence of Pectin-Degrading Alishewanella agri, Isolated from Landfill Soil.</title>
        <authorList>
            <person name="Kim J."/>
            <person name="Jung J."/>
            <person name="Sung J.S."/>
            <person name="Chun J."/>
            <person name="Park W."/>
        </authorList>
    </citation>
    <scope>NUCLEOTIDE SEQUENCE [LARGE SCALE GENOMIC DNA]</scope>
    <source>
        <strain evidence="2 3">BL06</strain>
    </source>
</reference>